<dbReference type="PANTHER" id="PTHR43319:SF4">
    <property type="entry name" value="BETA-LACTAMASE DOMAIN-CONTAINING PROTEIN 2"/>
    <property type="match status" value="1"/>
</dbReference>
<evidence type="ECO:0000256" key="1">
    <source>
        <dbReference type="SAM" id="MobiDB-lite"/>
    </source>
</evidence>
<dbReference type="InterPro" id="IPR036028">
    <property type="entry name" value="SH3-like_dom_sf"/>
</dbReference>
<keyword evidence="3" id="KW-1185">Reference proteome</keyword>
<accession>A0A2A6BZA8</accession>
<dbReference type="Pfam" id="PF00144">
    <property type="entry name" value="Beta-lactamase"/>
    <property type="match status" value="1"/>
</dbReference>
<organism evidence="2 3">
    <name type="scientific">Pristionchus pacificus</name>
    <name type="common">Parasitic nematode worm</name>
    <dbReference type="NCBI Taxonomy" id="54126"/>
    <lineage>
        <taxon>Eukaryota</taxon>
        <taxon>Metazoa</taxon>
        <taxon>Ecdysozoa</taxon>
        <taxon>Nematoda</taxon>
        <taxon>Chromadorea</taxon>
        <taxon>Rhabditida</taxon>
        <taxon>Rhabditina</taxon>
        <taxon>Diplogasteromorpha</taxon>
        <taxon>Diplogasteroidea</taxon>
        <taxon>Neodiplogasteridae</taxon>
        <taxon>Pristionchus</taxon>
    </lineage>
</organism>
<feature type="region of interest" description="Disordered" evidence="1">
    <location>
        <begin position="418"/>
        <end position="458"/>
    </location>
</feature>
<dbReference type="Proteomes" id="UP000005239">
    <property type="component" value="Unassembled WGS sequence"/>
</dbReference>
<dbReference type="Gene3D" id="3.40.710.10">
    <property type="entry name" value="DD-peptidase/beta-lactamase superfamily"/>
    <property type="match status" value="1"/>
</dbReference>
<feature type="compositionally biased region" description="Basic and acidic residues" evidence="1">
    <location>
        <begin position="542"/>
        <end position="560"/>
    </location>
</feature>
<dbReference type="Gene3D" id="2.30.30.40">
    <property type="entry name" value="SH3 Domains"/>
    <property type="match status" value="1"/>
</dbReference>
<sequence>MAAFPLYTKRAVLVALLAFVCFVLFENGPVRLPLHIDGHVDPRFERVKLVFTQNFIDGWERGGASLAVYHHGQKVVDIWGGYADRASLRKWKEDTLQVVFSTTKGVGAVCVAMLVDRGLVSYDDLVIKHWPEFGQNGKDNVTVQMLMSHASGLAYLDENLSVEDAMNHKKVSSIIEKQKPHWPPGTRSGYHIYSHGWLLDQLIRRVDTKHRGIGQFVKEELHDKHDIDFYIGLPEEEMSRVARLTAPSTIDRLSEVLTDFRVIKYFKAVKNLITDSMLSRALANLPWLESVYQMTVNNPDFWRVEQAAALGVGNARSLAKIFSLLGEKKIVSQKTIDLLEISHYKDLDLMMGDDPVKGNGLFFTPLNRGKTAYHIGHTGHGCQQVMVDLANGIAVGYTNNALKTLRFLVLEEEEMLRPNPSMYVDETDEDDDEEKNEMKKEEERTEDEQIPERIERPQTRMDHPDLIERREESQGRIVSGNLFIALADLNPDQEGDLPLKKGDIIAIIETSSDGWWIGENEGKQRGLVPRTFLAHLNKDDIMKEPRENEKANRLMGREETSQVIQRAPEPDRHPPDTQRTSRTDRSTVPRRYGSLGEAFMYDKHVSLSCHLTPRLSESNLSFHDLFWNHKQDMLRKRHVRVSKLVRLVRIEKMNGLGEAGGLVRVCLFDRSSKTGRQIVSNVHTIRAKCGRSDWTFTEKRDKNGDGLSFGEFVLRSNYRLSRVNMLIQVSTLEKTANGELQEKSVGLIELPLLDDTGKVLLTNKSYAESLKEVSLFDDLHPGVASSLRKIILKVRDPPREMTHYIDSMPDILIISPLHLSPLFYFRRHAGRVLIRDKNSSFSAELINDLTLAIFPTSCDDADSLDMFAHVWVGTEKALANLNTEDITSQFHQLFSSLCLLTLCRPHMTPFSWLANPQKADKRAKEMKGLASALGAKTTVTTMLLTEKAQPLRPLFFSFDLFGEHTLD</sequence>
<dbReference type="PANTHER" id="PTHR43319">
    <property type="entry name" value="BETA-LACTAMASE-RELATED"/>
    <property type="match status" value="1"/>
</dbReference>
<dbReference type="InterPro" id="IPR052907">
    <property type="entry name" value="Beta-lactamase/esterase"/>
</dbReference>
<dbReference type="InterPro" id="IPR001452">
    <property type="entry name" value="SH3_domain"/>
</dbReference>
<name>A0A2A6BZA8_PRIPA</name>
<reference evidence="2" key="2">
    <citation type="submission" date="2022-06" db="UniProtKB">
        <authorList>
            <consortium name="EnsemblMetazoa"/>
        </authorList>
    </citation>
    <scope>IDENTIFICATION</scope>
    <source>
        <strain evidence="2">PS312</strain>
    </source>
</reference>
<accession>A0A8R1Y9G8</accession>
<dbReference type="InterPro" id="IPR001466">
    <property type="entry name" value="Beta-lactam-related"/>
</dbReference>
<dbReference type="Pfam" id="PF07653">
    <property type="entry name" value="SH3_2"/>
    <property type="match status" value="1"/>
</dbReference>
<proteinExistence type="predicted"/>
<feature type="compositionally biased region" description="Basic and acidic residues" evidence="1">
    <location>
        <begin position="568"/>
        <end position="587"/>
    </location>
</feature>
<reference evidence="3" key="1">
    <citation type="journal article" date="2008" name="Nat. Genet.">
        <title>The Pristionchus pacificus genome provides a unique perspective on nematode lifestyle and parasitism.</title>
        <authorList>
            <person name="Dieterich C."/>
            <person name="Clifton S.W."/>
            <person name="Schuster L.N."/>
            <person name="Chinwalla A."/>
            <person name="Delehaunty K."/>
            <person name="Dinkelacker I."/>
            <person name="Fulton L."/>
            <person name="Fulton R."/>
            <person name="Godfrey J."/>
            <person name="Minx P."/>
            <person name="Mitreva M."/>
            <person name="Roeseler W."/>
            <person name="Tian H."/>
            <person name="Witte H."/>
            <person name="Yang S.P."/>
            <person name="Wilson R.K."/>
            <person name="Sommer R.J."/>
        </authorList>
    </citation>
    <scope>NUCLEOTIDE SEQUENCE [LARGE SCALE GENOMIC DNA]</scope>
    <source>
        <strain evidence="3">PS312</strain>
    </source>
</reference>
<feature type="region of interest" description="Disordered" evidence="1">
    <location>
        <begin position="542"/>
        <end position="589"/>
    </location>
</feature>
<dbReference type="InterPro" id="IPR012338">
    <property type="entry name" value="Beta-lactam/transpept-like"/>
</dbReference>
<dbReference type="EnsemblMetazoa" id="PPA08218.1">
    <property type="protein sequence ID" value="PPA08218.1"/>
    <property type="gene ID" value="WBGene00097772"/>
</dbReference>
<dbReference type="AlphaFoldDB" id="A0A2A6BZA8"/>
<gene>
    <name evidence="2" type="primary">WBGene00097772</name>
</gene>
<protein>
    <submittedName>
        <fullName evidence="2">Lact-3</fullName>
    </submittedName>
</protein>
<dbReference type="SUPFAM" id="SSF56601">
    <property type="entry name" value="beta-lactamase/transpeptidase-like"/>
    <property type="match status" value="1"/>
</dbReference>
<feature type="compositionally biased region" description="Acidic residues" evidence="1">
    <location>
        <begin position="425"/>
        <end position="435"/>
    </location>
</feature>
<evidence type="ECO:0000313" key="3">
    <source>
        <dbReference type="Proteomes" id="UP000005239"/>
    </source>
</evidence>
<dbReference type="PROSITE" id="PS50002">
    <property type="entry name" value="SH3"/>
    <property type="match status" value="1"/>
</dbReference>
<dbReference type="SUPFAM" id="SSF50044">
    <property type="entry name" value="SH3-domain"/>
    <property type="match status" value="1"/>
</dbReference>
<evidence type="ECO:0000313" key="2">
    <source>
        <dbReference type="EnsemblMetazoa" id="PPA08218.1"/>
    </source>
</evidence>
<dbReference type="SMART" id="SM00326">
    <property type="entry name" value="SH3"/>
    <property type="match status" value="1"/>
</dbReference>